<proteinExistence type="predicted"/>
<sequence>MQNENKIKISDMPQEERPRERLAKYGAGALSNAELLAIILRTGSQGETAVDIREQVIKDV</sequence>
<dbReference type="InterPro" id="IPR046778">
    <property type="entry name" value="UPF0758_N"/>
</dbReference>
<dbReference type="Pfam" id="PF20582">
    <property type="entry name" value="UPF0758_N"/>
    <property type="match status" value="1"/>
</dbReference>
<evidence type="ECO:0000259" key="1">
    <source>
        <dbReference type="Pfam" id="PF20582"/>
    </source>
</evidence>
<reference evidence="2" key="1">
    <citation type="submission" date="2020-06" db="EMBL/GenBank/DDBJ databases">
        <title>Unique genomic features of the anaerobic methanotrophic archaea.</title>
        <authorList>
            <person name="Chadwick G.L."/>
            <person name="Skennerton C.T."/>
            <person name="Laso-Perez R."/>
            <person name="Leu A.O."/>
            <person name="Speth D.R."/>
            <person name="Yu H."/>
            <person name="Morgan-Lang C."/>
            <person name="Hatzenpichler R."/>
            <person name="Goudeau D."/>
            <person name="Malmstrom R."/>
            <person name="Brazelton W.J."/>
            <person name="Woyke T."/>
            <person name="Hallam S.J."/>
            <person name="Tyson G.W."/>
            <person name="Wegener G."/>
            <person name="Boetius A."/>
            <person name="Orphan V."/>
        </authorList>
    </citation>
    <scope>NUCLEOTIDE SEQUENCE</scope>
</reference>
<dbReference type="AlphaFoldDB" id="A0A7G9Z502"/>
<name>A0A7G9Z502_9EURY</name>
<accession>A0A7G9Z502</accession>
<gene>
    <name evidence="2" type="ORF">BDIJAKCO_00010</name>
</gene>
<dbReference type="InterPro" id="IPR001405">
    <property type="entry name" value="UPF0758"/>
</dbReference>
<dbReference type="PANTHER" id="PTHR30471">
    <property type="entry name" value="DNA REPAIR PROTEIN RADC"/>
    <property type="match status" value="1"/>
</dbReference>
<protein>
    <recommendedName>
        <fullName evidence="1">UPF0758 domain-containing protein</fullName>
    </recommendedName>
</protein>
<evidence type="ECO:0000313" key="2">
    <source>
        <dbReference type="EMBL" id="QNO55336.1"/>
    </source>
</evidence>
<feature type="domain" description="UPF0758" evidence="1">
    <location>
        <begin position="9"/>
        <end position="57"/>
    </location>
</feature>
<dbReference type="PANTHER" id="PTHR30471:SF3">
    <property type="entry name" value="UPF0758 PROTEIN YEES-RELATED"/>
    <property type="match status" value="1"/>
</dbReference>
<dbReference type="EMBL" id="MT631610">
    <property type="protein sequence ID" value="QNO55336.1"/>
    <property type="molecule type" value="Genomic_DNA"/>
</dbReference>
<organism evidence="2">
    <name type="scientific">Candidatus Methanophaga sp. ANME-1 ERB7</name>
    <dbReference type="NCBI Taxonomy" id="2759913"/>
    <lineage>
        <taxon>Archaea</taxon>
        <taxon>Methanobacteriati</taxon>
        <taxon>Methanobacteriota</taxon>
        <taxon>Stenosarchaea group</taxon>
        <taxon>Methanomicrobia</taxon>
        <taxon>Candidatus Methanophagales</taxon>
        <taxon>Candidatus Methanophagaceae</taxon>
        <taxon>Candidatus Methanophaga</taxon>
    </lineage>
</organism>